<evidence type="ECO:0000313" key="3">
    <source>
        <dbReference type="EMBL" id="MFC5061620.1"/>
    </source>
</evidence>
<name>A0ABV9YFZ0_9PSEU</name>
<protein>
    <submittedName>
        <fullName evidence="3">Uncharacterized protein</fullName>
    </submittedName>
</protein>
<organism evidence="3 4">
    <name type="scientific">Actinomycetospora atypica</name>
    <dbReference type="NCBI Taxonomy" id="1290095"/>
    <lineage>
        <taxon>Bacteria</taxon>
        <taxon>Bacillati</taxon>
        <taxon>Actinomycetota</taxon>
        <taxon>Actinomycetes</taxon>
        <taxon>Pseudonocardiales</taxon>
        <taxon>Pseudonocardiaceae</taxon>
        <taxon>Actinomycetospora</taxon>
    </lineage>
</organism>
<sequence>MLLDFGDVPGWIEAIATSLAFAGTTSLLWIESRRRREERRAQTESQASKVAHWLDKSEAGEWSLKYRNASDVPVYRIRVHAYLNGVDMGYRQMRRIYPTGEEHTRRRINEWLNDIVLANYDEKVPIWIDLVFADATGRGWVRDLDGSLVQLKGTASKPPERFSGYEAPEREDVGTAIEPG</sequence>
<keyword evidence="4" id="KW-1185">Reference proteome</keyword>
<keyword evidence="2" id="KW-0812">Transmembrane</keyword>
<feature type="region of interest" description="Disordered" evidence="1">
    <location>
        <begin position="155"/>
        <end position="180"/>
    </location>
</feature>
<gene>
    <name evidence="3" type="ORF">ACFPBZ_05345</name>
</gene>
<evidence type="ECO:0000256" key="2">
    <source>
        <dbReference type="SAM" id="Phobius"/>
    </source>
</evidence>
<feature type="transmembrane region" description="Helical" evidence="2">
    <location>
        <begin position="12"/>
        <end position="30"/>
    </location>
</feature>
<dbReference type="Proteomes" id="UP001595947">
    <property type="component" value="Unassembled WGS sequence"/>
</dbReference>
<proteinExistence type="predicted"/>
<comment type="caution">
    <text evidence="3">The sequence shown here is derived from an EMBL/GenBank/DDBJ whole genome shotgun (WGS) entry which is preliminary data.</text>
</comment>
<keyword evidence="2" id="KW-1133">Transmembrane helix</keyword>
<dbReference type="RefSeq" id="WP_378034971.1">
    <property type="nucleotide sequence ID" value="NZ_JBHSIV010000004.1"/>
</dbReference>
<keyword evidence="2" id="KW-0472">Membrane</keyword>
<reference evidence="4" key="1">
    <citation type="journal article" date="2019" name="Int. J. Syst. Evol. Microbiol.">
        <title>The Global Catalogue of Microorganisms (GCM) 10K type strain sequencing project: providing services to taxonomists for standard genome sequencing and annotation.</title>
        <authorList>
            <consortium name="The Broad Institute Genomics Platform"/>
            <consortium name="The Broad Institute Genome Sequencing Center for Infectious Disease"/>
            <person name="Wu L."/>
            <person name="Ma J."/>
        </authorList>
    </citation>
    <scope>NUCLEOTIDE SEQUENCE [LARGE SCALE GENOMIC DNA]</scope>
    <source>
        <strain evidence="4">CGMCC 4.7093</strain>
    </source>
</reference>
<dbReference type="EMBL" id="JBHSIV010000004">
    <property type="protein sequence ID" value="MFC5061620.1"/>
    <property type="molecule type" value="Genomic_DNA"/>
</dbReference>
<accession>A0ABV9YFZ0</accession>
<evidence type="ECO:0000313" key="4">
    <source>
        <dbReference type="Proteomes" id="UP001595947"/>
    </source>
</evidence>
<evidence type="ECO:0000256" key="1">
    <source>
        <dbReference type="SAM" id="MobiDB-lite"/>
    </source>
</evidence>